<comment type="caution">
    <text evidence="5">The sequence shown here is derived from an EMBL/GenBank/DDBJ whole genome shotgun (WGS) entry which is preliminary data.</text>
</comment>
<dbReference type="Gene3D" id="2.40.30.20">
    <property type="match status" value="2"/>
</dbReference>
<reference evidence="5" key="1">
    <citation type="submission" date="2020-12" db="EMBL/GenBank/DDBJ databases">
        <authorList>
            <person name="Iha C."/>
        </authorList>
    </citation>
    <scope>NUCLEOTIDE SEQUENCE</scope>
</reference>
<dbReference type="NCBIfam" id="TIGR00187">
    <property type="entry name" value="ribE"/>
    <property type="match status" value="1"/>
</dbReference>
<dbReference type="SUPFAM" id="SSF63380">
    <property type="entry name" value="Riboflavin synthase domain-like"/>
    <property type="match status" value="2"/>
</dbReference>
<evidence type="ECO:0000313" key="6">
    <source>
        <dbReference type="Proteomes" id="UP000708148"/>
    </source>
</evidence>
<dbReference type="InterPro" id="IPR023366">
    <property type="entry name" value="ATP_synth_asu-like_sf"/>
</dbReference>
<dbReference type="Pfam" id="PF00677">
    <property type="entry name" value="Lum_binding"/>
    <property type="match status" value="2"/>
</dbReference>
<feature type="repeat" description="Lumazine-binding" evidence="2">
    <location>
        <begin position="174"/>
        <end position="270"/>
    </location>
</feature>
<evidence type="ECO:0000256" key="3">
    <source>
        <dbReference type="SAM" id="MobiDB-lite"/>
    </source>
</evidence>
<dbReference type="InterPro" id="IPR026017">
    <property type="entry name" value="Lumazine-bd_dom"/>
</dbReference>
<feature type="repeat" description="Lumazine-binding" evidence="2">
    <location>
        <begin position="77"/>
        <end position="173"/>
    </location>
</feature>
<dbReference type="NCBIfam" id="NF006767">
    <property type="entry name" value="PRK09289.1"/>
    <property type="match status" value="1"/>
</dbReference>
<dbReference type="Proteomes" id="UP000708148">
    <property type="component" value="Unassembled WGS sequence"/>
</dbReference>
<dbReference type="InterPro" id="IPR017938">
    <property type="entry name" value="Riboflavin_synthase-like_b-brl"/>
</dbReference>
<sequence length="296" mass="31221">MSLLPVEAPPHGPLARPAALPRGATPRHPPQARSSTPHATAERIIRPQLAPISPLLSRYCDASRRRRASGGDSARCLFTGIVQGRARVRAVDRREGLTSLVVELPEGGAAGLKVGASVAIDGTCLTATGVVGREVAFDVVGETLRRTGLGKLREGSLVNYERSARVGDEVGGHNTSGHIHTTAQIASIESTADNCRMLVQVGSEWLKYILPKGFIALDGVSLTVGEVLPDAFSVYLIPETLRVTTLGDKVVGDSLNVEIESQTQVIVDTVERTVARYFQEGGKGASKSGTFNGPGS</sequence>
<keyword evidence="1" id="KW-0677">Repeat</keyword>
<dbReference type="InterPro" id="IPR001783">
    <property type="entry name" value="Lumazine-bd"/>
</dbReference>
<evidence type="ECO:0000313" key="5">
    <source>
        <dbReference type="EMBL" id="CAD7703736.1"/>
    </source>
</evidence>
<dbReference type="EMBL" id="CAJHUC010002386">
    <property type="protein sequence ID" value="CAD7703736.1"/>
    <property type="molecule type" value="Genomic_DNA"/>
</dbReference>
<dbReference type="CDD" id="cd00402">
    <property type="entry name" value="Riboflavin_synthase_like"/>
    <property type="match status" value="1"/>
</dbReference>
<evidence type="ECO:0000259" key="4">
    <source>
        <dbReference type="PROSITE" id="PS51177"/>
    </source>
</evidence>
<evidence type="ECO:0000256" key="1">
    <source>
        <dbReference type="ARBA" id="ARBA00022737"/>
    </source>
</evidence>
<feature type="domain" description="Lumazine-binding" evidence="4">
    <location>
        <begin position="77"/>
        <end position="173"/>
    </location>
</feature>
<dbReference type="GO" id="GO:0004746">
    <property type="term" value="F:riboflavin synthase activity"/>
    <property type="evidence" value="ECO:0007669"/>
    <property type="project" value="TreeGrafter"/>
</dbReference>
<keyword evidence="6" id="KW-1185">Reference proteome</keyword>
<dbReference type="PANTHER" id="PTHR21098">
    <property type="entry name" value="RIBOFLAVIN SYNTHASE ALPHA CHAIN"/>
    <property type="match status" value="1"/>
</dbReference>
<dbReference type="AlphaFoldDB" id="A0A8S1J8Y4"/>
<dbReference type="NCBIfam" id="NF009566">
    <property type="entry name" value="PRK13020.1"/>
    <property type="match status" value="1"/>
</dbReference>
<organism evidence="5 6">
    <name type="scientific">Ostreobium quekettii</name>
    <dbReference type="NCBI Taxonomy" id="121088"/>
    <lineage>
        <taxon>Eukaryota</taxon>
        <taxon>Viridiplantae</taxon>
        <taxon>Chlorophyta</taxon>
        <taxon>core chlorophytes</taxon>
        <taxon>Ulvophyceae</taxon>
        <taxon>TCBD clade</taxon>
        <taxon>Bryopsidales</taxon>
        <taxon>Ostreobineae</taxon>
        <taxon>Ostreobiaceae</taxon>
        <taxon>Ostreobium</taxon>
    </lineage>
</organism>
<proteinExistence type="predicted"/>
<dbReference type="PANTHER" id="PTHR21098:SF0">
    <property type="entry name" value="RIBOFLAVIN SYNTHASE"/>
    <property type="match status" value="1"/>
</dbReference>
<dbReference type="PROSITE" id="PS51177">
    <property type="entry name" value="LUMAZINE_BIND"/>
    <property type="match status" value="2"/>
</dbReference>
<accession>A0A8S1J8Y4</accession>
<feature type="compositionally biased region" description="Low complexity" evidence="3">
    <location>
        <begin position="13"/>
        <end position="24"/>
    </location>
</feature>
<evidence type="ECO:0000256" key="2">
    <source>
        <dbReference type="PROSITE-ProRule" id="PRU00524"/>
    </source>
</evidence>
<feature type="region of interest" description="Disordered" evidence="3">
    <location>
        <begin position="1"/>
        <end position="43"/>
    </location>
</feature>
<protein>
    <recommendedName>
        <fullName evidence="4">Lumazine-binding domain-containing protein</fullName>
    </recommendedName>
</protein>
<dbReference type="OrthoDB" id="10258924at2759"/>
<feature type="domain" description="Lumazine-binding" evidence="4">
    <location>
        <begin position="174"/>
        <end position="270"/>
    </location>
</feature>
<dbReference type="GO" id="GO:0009231">
    <property type="term" value="P:riboflavin biosynthetic process"/>
    <property type="evidence" value="ECO:0007669"/>
    <property type="project" value="TreeGrafter"/>
</dbReference>
<name>A0A8S1J8Y4_9CHLO</name>
<gene>
    <name evidence="5" type="ORF">OSTQU699_LOCUS9093</name>
</gene>